<dbReference type="InterPro" id="IPR004046">
    <property type="entry name" value="GST_C"/>
</dbReference>
<name>A0A3M4W0P9_PSECI</name>
<evidence type="ECO:0000313" key="3">
    <source>
        <dbReference type="EMBL" id="RMR57483.1"/>
    </source>
</evidence>
<accession>A0A3M4W0P9</accession>
<feature type="domain" description="GST C-terminal" evidence="2">
    <location>
        <begin position="89"/>
        <end position="218"/>
    </location>
</feature>
<reference evidence="3 4" key="1">
    <citation type="submission" date="2018-08" db="EMBL/GenBank/DDBJ databases">
        <title>Recombination of ecologically and evolutionarily significant loci maintains genetic cohesion in the Pseudomonas syringae species complex.</title>
        <authorList>
            <person name="Dillon M."/>
            <person name="Thakur S."/>
            <person name="Almeida R.N.D."/>
            <person name="Weir B.S."/>
            <person name="Guttman D.S."/>
        </authorList>
    </citation>
    <scope>NUCLEOTIDE SEQUENCE [LARGE SCALE GENOMIC DNA]</scope>
    <source>
        <strain evidence="3 4">ICMP 6917</strain>
    </source>
</reference>
<dbReference type="EMBL" id="RBRY01000082">
    <property type="protein sequence ID" value="RMR57483.1"/>
    <property type="molecule type" value="Genomic_DNA"/>
</dbReference>
<dbReference type="CDD" id="cd00570">
    <property type="entry name" value="GST_N_family"/>
    <property type="match status" value="1"/>
</dbReference>
<dbReference type="SUPFAM" id="SSF47616">
    <property type="entry name" value="GST C-terminal domain-like"/>
    <property type="match status" value="1"/>
</dbReference>
<evidence type="ECO:0000259" key="2">
    <source>
        <dbReference type="PROSITE" id="PS50405"/>
    </source>
</evidence>
<sequence length="231" mass="25893">MKVMEADVLKLYGFAASNYFNMVKLALLEKQLPFEMVALHGCQNPEVLAISARGKVPILETDQGFISETDVILRYIEETQPGRALLPEDPFSRAQVWTIAKEIELYIELPARLCYVEAIFGGRPTPEDLKAKARRDLLKGFQALAQRARFAPYVAGENFTLADLYFLYSVDHAQQVAEKLFGLDLLRDMPGARALLEHLALNPNVQQVAADREAEWPSFLARVQAVARKAG</sequence>
<feature type="domain" description="GST N-terminal" evidence="1">
    <location>
        <begin position="7"/>
        <end position="84"/>
    </location>
</feature>
<evidence type="ECO:0000313" key="4">
    <source>
        <dbReference type="Proteomes" id="UP000278332"/>
    </source>
</evidence>
<organism evidence="3 4">
    <name type="scientific">Pseudomonas cichorii</name>
    <dbReference type="NCBI Taxonomy" id="36746"/>
    <lineage>
        <taxon>Bacteria</taxon>
        <taxon>Pseudomonadati</taxon>
        <taxon>Pseudomonadota</taxon>
        <taxon>Gammaproteobacteria</taxon>
        <taxon>Pseudomonadales</taxon>
        <taxon>Pseudomonadaceae</taxon>
        <taxon>Pseudomonas</taxon>
    </lineage>
</organism>
<dbReference type="GO" id="GO:0016740">
    <property type="term" value="F:transferase activity"/>
    <property type="evidence" value="ECO:0007669"/>
    <property type="project" value="UniProtKB-KW"/>
</dbReference>
<dbReference type="InterPro" id="IPR036249">
    <property type="entry name" value="Thioredoxin-like_sf"/>
</dbReference>
<dbReference type="SUPFAM" id="SSF52833">
    <property type="entry name" value="Thioredoxin-like"/>
    <property type="match status" value="1"/>
</dbReference>
<comment type="caution">
    <text evidence="3">The sequence shown here is derived from an EMBL/GenBank/DDBJ whole genome shotgun (WGS) entry which is preliminary data.</text>
</comment>
<dbReference type="InterPro" id="IPR010987">
    <property type="entry name" value="Glutathione-S-Trfase_C-like"/>
</dbReference>
<dbReference type="SFLD" id="SFLDS00019">
    <property type="entry name" value="Glutathione_Transferase_(cytos"/>
    <property type="match status" value="1"/>
</dbReference>
<dbReference type="AlphaFoldDB" id="A0A3M4W0P9"/>
<dbReference type="Pfam" id="PF13417">
    <property type="entry name" value="GST_N_3"/>
    <property type="match status" value="1"/>
</dbReference>
<dbReference type="PROSITE" id="PS50405">
    <property type="entry name" value="GST_CTER"/>
    <property type="match status" value="1"/>
</dbReference>
<dbReference type="Proteomes" id="UP000278332">
    <property type="component" value="Unassembled WGS sequence"/>
</dbReference>
<dbReference type="PANTHER" id="PTHR43968:SF6">
    <property type="entry name" value="GLUTATHIONE S-TRANSFERASE OMEGA"/>
    <property type="match status" value="1"/>
</dbReference>
<dbReference type="InterPro" id="IPR050983">
    <property type="entry name" value="GST_Omega/HSP26"/>
</dbReference>
<keyword evidence="3" id="KW-0808">Transferase</keyword>
<dbReference type="PANTHER" id="PTHR43968">
    <property type="match status" value="1"/>
</dbReference>
<dbReference type="Gene3D" id="3.40.30.10">
    <property type="entry name" value="Glutaredoxin"/>
    <property type="match status" value="1"/>
</dbReference>
<proteinExistence type="predicted"/>
<dbReference type="InterPro" id="IPR040079">
    <property type="entry name" value="Glutathione_S-Trfase"/>
</dbReference>
<gene>
    <name evidence="3" type="ORF">ALP84_01259</name>
</gene>
<dbReference type="Pfam" id="PF00043">
    <property type="entry name" value="GST_C"/>
    <property type="match status" value="1"/>
</dbReference>
<dbReference type="PROSITE" id="PS50404">
    <property type="entry name" value="GST_NTER"/>
    <property type="match status" value="1"/>
</dbReference>
<dbReference type="Gene3D" id="1.20.1050.10">
    <property type="match status" value="1"/>
</dbReference>
<dbReference type="InterPro" id="IPR004045">
    <property type="entry name" value="Glutathione_S-Trfase_N"/>
</dbReference>
<dbReference type="GO" id="GO:0005737">
    <property type="term" value="C:cytoplasm"/>
    <property type="evidence" value="ECO:0007669"/>
    <property type="project" value="TreeGrafter"/>
</dbReference>
<protein>
    <submittedName>
        <fullName evidence="3">Glutathione S-transferase</fullName>
    </submittedName>
</protein>
<evidence type="ECO:0000259" key="1">
    <source>
        <dbReference type="PROSITE" id="PS50404"/>
    </source>
</evidence>
<dbReference type="InterPro" id="IPR036282">
    <property type="entry name" value="Glutathione-S-Trfase_C_sf"/>
</dbReference>